<dbReference type="GO" id="GO:0008932">
    <property type="term" value="F:lytic endotransglycosylase activity"/>
    <property type="evidence" value="ECO:0007669"/>
    <property type="project" value="UniProtKB-UniRule"/>
</dbReference>
<comment type="similarity">
    <text evidence="7">Belongs to the transglycosylase MltG family.</text>
</comment>
<gene>
    <name evidence="7 8" type="primary">mltG</name>
    <name evidence="8" type="ORF">IAA98_09260</name>
</gene>
<dbReference type="Pfam" id="PF02618">
    <property type="entry name" value="YceG"/>
    <property type="match status" value="1"/>
</dbReference>
<evidence type="ECO:0000256" key="1">
    <source>
        <dbReference type="ARBA" id="ARBA00022475"/>
    </source>
</evidence>
<dbReference type="AlphaFoldDB" id="A0A9D1H0D1"/>
<keyword evidence="2 7" id="KW-0812">Transmembrane</keyword>
<dbReference type="GO" id="GO:0005886">
    <property type="term" value="C:plasma membrane"/>
    <property type="evidence" value="ECO:0007669"/>
    <property type="project" value="UniProtKB-SubCell"/>
</dbReference>
<proteinExistence type="inferred from homology"/>
<dbReference type="EMBL" id="DVLP01000275">
    <property type="protein sequence ID" value="HIT75760.1"/>
    <property type="molecule type" value="Genomic_DNA"/>
</dbReference>
<evidence type="ECO:0000256" key="3">
    <source>
        <dbReference type="ARBA" id="ARBA00022989"/>
    </source>
</evidence>
<keyword evidence="5 7" id="KW-0456">Lyase</keyword>
<evidence type="ECO:0000256" key="2">
    <source>
        <dbReference type="ARBA" id="ARBA00022692"/>
    </source>
</evidence>
<dbReference type="Proteomes" id="UP000886842">
    <property type="component" value="Unassembled WGS sequence"/>
</dbReference>
<dbReference type="HAMAP" id="MF_02065">
    <property type="entry name" value="MltG"/>
    <property type="match status" value="1"/>
</dbReference>
<evidence type="ECO:0000256" key="5">
    <source>
        <dbReference type="ARBA" id="ARBA00023239"/>
    </source>
</evidence>
<name>A0A9D1H0D1_9ACTN</name>
<dbReference type="Gene3D" id="3.30.1490.480">
    <property type="entry name" value="Endolytic murein transglycosylase"/>
    <property type="match status" value="1"/>
</dbReference>
<dbReference type="GO" id="GO:0071555">
    <property type="term" value="P:cell wall organization"/>
    <property type="evidence" value="ECO:0007669"/>
    <property type="project" value="UniProtKB-KW"/>
</dbReference>
<dbReference type="NCBIfam" id="TIGR00247">
    <property type="entry name" value="endolytic transglycosylase MltG"/>
    <property type="match status" value="1"/>
</dbReference>
<accession>A0A9D1H0D1</accession>
<evidence type="ECO:0000256" key="7">
    <source>
        <dbReference type="HAMAP-Rule" id="MF_02065"/>
    </source>
</evidence>
<dbReference type="PANTHER" id="PTHR30518:SF2">
    <property type="entry name" value="ENDOLYTIC MUREIN TRANSGLYCOSYLASE"/>
    <property type="match status" value="1"/>
</dbReference>
<comment type="catalytic activity">
    <reaction evidence="7">
        <text>a peptidoglycan chain = a peptidoglycan chain with N-acetyl-1,6-anhydromuramyl-[peptide] at the reducing end + a peptidoglycan chain with N-acetylglucosamine at the non-reducing end.</text>
        <dbReference type="EC" id="4.2.2.29"/>
    </reaction>
</comment>
<protein>
    <recommendedName>
        <fullName evidence="7">Endolytic murein transglycosylase</fullName>
        <ecNumber evidence="7">4.2.2.29</ecNumber>
    </recommendedName>
    <alternativeName>
        <fullName evidence="7">Peptidoglycan lytic transglycosylase</fullName>
    </alternativeName>
    <alternativeName>
        <fullName evidence="7">Peptidoglycan polymerization terminase</fullName>
    </alternativeName>
</protein>
<feature type="transmembrane region" description="Helical" evidence="7">
    <location>
        <begin position="21"/>
        <end position="42"/>
    </location>
</feature>
<sequence length="373" mass="40478">MSGFIDPEHKTGKRRIVASKVKSAIAVLISLAIIGGGCFVIYTKFNEIAASLELAPDYDGPGVTDVTVTVPMGATPADIGDLLVEANVVKSTQAFLNAVRSHPEVVNIQAGTYKLKSELPAREALDMLLDTDNMLRSFVAIPEGLRLSQQLQRIAEDEDTDFDLKALRKAAKDRKALGLPDYAPSAEGFLFPNTYDAPQGTESIELLARMVAEYNAVAEDIQLVDRAAALKMKPLDLVIIASIVEREVNSPDDRAKVARVIVNRLAQDMPLQMDSTVHYAIDDYTTTTTTDEQRADKSPYNTYVHKGLPPGPISAPGRAALEAATSPAAGDWLYFVTVNLETGETRFANTLEEHEGNVALFQQWCQANPGKGC</sequence>
<dbReference type="CDD" id="cd08010">
    <property type="entry name" value="MltG_like"/>
    <property type="match status" value="1"/>
</dbReference>
<organism evidence="8 9">
    <name type="scientific">Candidatus Avipropionibacterium avicola</name>
    <dbReference type="NCBI Taxonomy" id="2840701"/>
    <lineage>
        <taxon>Bacteria</taxon>
        <taxon>Bacillati</taxon>
        <taxon>Actinomycetota</taxon>
        <taxon>Actinomycetes</taxon>
        <taxon>Propionibacteriales</taxon>
        <taxon>Propionibacteriaceae</taxon>
        <taxon>Propionibacteriaceae incertae sedis</taxon>
        <taxon>Candidatus Avipropionibacterium</taxon>
    </lineage>
</organism>
<keyword evidence="1 7" id="KW-1003">Cell membrane</keyword>
<dbReference type="EC" id="4.2.2.29" evidence="7"/>
<reference evidence="8" key="2">
    <citation type="journal article" date="2021" name="PeerJ">
        <title>Extensive microbial diversity within the chicken gut microbiome revealed by metagenomics and culture.</title>
        <authorList>
            <person name="Gilroy R."/>
            <person name="Ravi A."/>
            <person name="Getino M."/>
            <person name="Pursley I."/>
            <person name="Horton D.L."/>
            <person name="Alikhan N.F."/>
            <person name="Baker D."/>
            <person name="Gharbi K."/>
            <person name="Hall N."/>
            <person name="Watson M."/>
            <person name="Adriaenssens E.M."/>
            <person name="Foster-Nyarko E."/>
            <person name="Jarju S."/>
            <person name="Secka A."/>
            <person name="Antonio M."/>
            <person name="Oren A."/>
            <person name="Chaudhuri R.R."/>
            <person name="La Ragione R."/>
            <person name="Hildebrand F."/>
            <person name="Pallen M.J."/>
        </authorList>
    </citation>
    <scope>NUCLEOTIDE SEQUENCE</scope>
    <source>
        <strain evidence="8">ChiGjej1B1-24693</strain>
    </source>
</reference>
<comment type="caution">
    <text evidence="8">The sequence shown here is derived from an EMBL/GenBank/DDBJ whole genome shotgun (WGS) entry which is preliminary data.</text>
</comment>
<dbReference type="GO" id="GO:0009252">
    <property type="term" value="P:peptidoglycan biosynthetic process"/>
    <property type="evidence" value="ECO:0007669"/>
    <property type="project" value="UniProtKB-UniRule"/>
</dbReference>
<evidence type="ECO:0000256" key="6">
    <source>
        <dbReference type="ARBA" id="ARBA00023316"/>
    </source>
</evidence>
<evidence type="ECO:0000313" key="8">
    <source>
        <dbReference type="EMBL" id="HIT75760.1"/>
    </source>
</evidence>
<evidence type="ECO:0000256" key="4">
    <source>
        <dbReference type="ARBA" id="ARBA00023136"/>
    </source>
</evidence>
<keyword evidence="3 7" id="KW-1133">Transmembrane helix</keyword>
<evidence type="ECO:0000313" key="9">
    <source>
        <dbReference type="Proteomes" id="UP000886842"/>
    </source>
</evidence>
<feature type="site" description="Important for catalytic activity" evidence="7">
    <location>
        <position position="247"/>
    </location>
</feature>
<reference evidence="8" key="1">
    <citation type="submission" date="2020-10" db="EMBL/GenBank/DDBJ databases">
        <authorList>
            <person name="Gilroy R."/>
        </authorList>
    </citation>
    <scope>NUCLEOTIDE SEQUENCE</scope>
    <source>
        <strain evidence="8">ChiGjej1B1-24693</strain>
    </source>
</reference>
<comment type="function">
    <text evidence="7">Functions as a peptidoglycan terminase that cleaves nascent peptidoglycan strands endolytically to terminate their elongation.</text>
</comment>
<keyword evidence="4 7" id="KW-0472">Membrane</keyword>
<dbReference type="InterPro" id="IPR003770">
    <property type="entry name" value="MLTG-like"/>
</dbReference>
<keyword evidence="6 7" id="KW-0961">Cell wall biogenesis/degradation</keyword>
<comment type="subcellular location">
    <subcellularLocation>
        <location evidence="7">Cell membrane</location>
        <topology evidence="7">Single-pass membrane protein</topology>
    </subcellularLocation>
</comment>
<dbReference type="Gene3D" id="3.30.160.60">
    <property type="entry name" value="Classic Zinc Finger"/>
    <property type="match status" value="1"/>
</dbReference>
<dbReference type="PANTHER" id="PTHR30518">
    <property type="entry name" value="ENDOLYTIC MUREIN TRANSGLYCOSYLASE"/>
    <property type="match status" value="1"/>
</dbReference>